<evidence type="ECO:0000313" key="2">
    <source>
        <dbReference type="EMBL" id="GMH16687.1"/>
    </source>
</evidence>
<name>A0AAD3ST90_NEPGR</name>
<reference evidence="2" key="1">
    <citation type="submission" date="2023-05" db="EMBL/GenBank/DDBJ databases">
        <title>Nepenthes gracilis genome sequencing.</title>
        <authorList>
            <person name="Fukushima K."/>
        </authorList>
    </citation>
    <scope>NUCLEOTIDE SEQUENCE</scope>
    <source>
        <strain evidence="2">SING2019-196</strain>
    </source>
</reference>
<sequence>MSSPAVEEEWNTNKKNLRRNVVEDVKEDEHEDDDDEEGDDDDDDEKDESIQVWDCSFGRKLKIEVIPHEQIFDFSKIYRKLLEDSAWPGFINCCFQWDEY</sequence>
<dbReference type="AlphaFoldDB" id="A0AAD3ST90"/>
<proteinExistence type="predicted"/>
<dbReference type="EMBL" id="BSYO01000016">
    <property type="protein sequence ID" value="GMH16687.1"/>
    <property type="molecule type" value="Genomic_DNA"/>
</dbReference>
<evidence type="ECO:0000256" key="1">
    <source>
        <dbReference type="SAM" id="MobiDB-lite"/>
    </source>
</evidence>
<keyword evidence="3" id="KW-1185">Reference proteome</keyword>
<gene>
    <name evidence="2" type="ORF">Nepgr_018528</name>
</gene>
<accession>A0AAD3ST90</accession>
<feature type="compositionally biased region" description="Acidic residues" evidence="1">
    <location>
        <begin position="29"/>
        <end position="47"/>
    </location>
</feature>
<dbReference type="Proteomes" id="UP001279734">
    <property type="component" value="Unassembled WGS sequence"/>
</dbReference>
<evidence type="ECO:0000313" key="3">
    <source>
        <dbReference type="Proteomes" id="UP001279734"/>
    </source>
</evidence>
<protein>
    <submittedName>
        <fullName evidence="2">Uncharacterized protein</fullName>
    </submittedName>
</protein>
<feature type="region of interest" description="Disordered" evidence="1">
    <location>
        <begin position="20"/>
        <end position="48"/>
    </location>
</feature>
<organism evidence="2 3">
    <name type="scientific">Nepenthes gracilis</name>
    <name type="common">Slender pitcher plant</name>
    <dbReference type="NCBI Taxonomy" id="150966"/>
    <lineage>
        <taxon>Eukaryota</taxon>
        <taxon>Viridiplantae</taxon>
        <taxon>Streptophyta</taxon>
        <taxon>Embryophyta</taxon>
        <taxon>Tracheophyta</taxon>
        <taxon>Spermatophyta</taxon>
        <taxon>Magnoliopsida</taxon>
        <taxon>eudicotyledons</taxon>
        <taxon>Gunneridae</taxon>
        <taxon>Pentapetalae</taxon>
        <taxon>Caryophyllales</taxon>
        <taxon>Nepenthaceae</taxon>
        <taxon>Nepenthes</taxon>
    </lineage>
</organism>
<comment type="caution">
    <text evidence="2">The sequence shown here is derived from an EMBL/GenBank/DDBJ whole genome shotgun (WGS) entry which is preliminary data.</text>
</comment>